<evidence type="ECO:0000256" key="9">
    <source>
        <dbReference type="ARBA" id="ARBA00023014"/>
    </source>
</evidence>
<sequence length="655" mass="69030">MDAVTIGKGDGSGPSGRSDALVEALFRPFRIGSLRLSNRLVHAPMHSNFGDAEGGVSERLLDYVDTQSRGGAGLFYVEHAAVEAPRGNNSPITLNASHERYVAGLAELADVVHANGAKAAVQIDHAGRQSNLRSTRGLPLISSSEVPWVPSGTVPRAMTGQDIRDMVQKFAEAAVRVQLAGFDAVTLHAGHGYLLSSFLSPFTNKREDEYGGSIENRMRLLVEILAACRERVGPAFPIICRLNGADHHPGGLTNEDVVTVARRLEEEGVDALDMTSGTRESGHWQFPTLYMDPGLQLDDVRAVRSAVSLPLIAIGKINTPELAASVVSSGLADLVAFGRELLADPQMPQKIRSGRKSEIRPCIYCNDCMMQLRSFRGVACTVNPSLGRGSRLAPREAAAARQVTVIGGGPAGLTAAIWARQCGHDVTLYEREPDLGGKLRLSAMLPYRSEQRRWLDYMIAECGRLGVQTILGADAASGARIEAGGDVLIVATGSEAAAGNPADERTQSVETALRRFEALGESVLVADGSQQGCELALLLAASGRAVTLAVGEVAPDSEAAVRVSLLERLGSARLRIIEGAAIAASEPACEVRTRDGERIPVAADTIIVPPAPPAVHAVPGDLAAKFAAVHVVGDAAGTTRLMDAVFAGAAAAMRI</sequence>
<dbReference type="InterPro" id="IPR051793">
    <property type="entry name" value="NADH:flavin_oxidoreductase"/>
</dbReference>
<dbReference type="EMBL" id="SPKJ01000038">
    <property type="protein sequence ID" value="MYZ48449.1"/>
    <property type="molecule type" value="Genomic_DNA"/>
</dbReference>
<dbReference type="SUPFAM" id="SSF51905">
    <property type="entry name" value="FAD/NAD(P)-binding domain"/>
    <property type="match status" value="1"/>
</dbReference>
<dbReference type="GO" id="GO:0016491">
    <property type="term" value="F:oxidoreductase activity"/>
    <property type="evidence" value="ECO:0007669"/>
    <property type="project" value="UniProtKB-KW"/>
</dbReference>
<dbReference type="AlphaFoldDB" id="A0A964T606"/>
<feature type="domain" description="NADH:flavin oxidoreductase/NADH oxidase N-terminal" evidence="10">
    <location>
        <begin position="25"/>
        <end position="357"/>
    </location>
</feature>
<keyword evidence="13" id="KW-1185">Reference proteome</keyword>
<evidence type="ECO:0000259" key="11">
    <source>
        <dbReference type="Pfam" id="PF07992"/>
    </source>
</evidence>
<keyword evidence="8" id="KW-0408">Iron</keyword>
<keyword evidence="9" id="KW-0411">Iron-sulfur</keyword>
<dbReference type="Gene3D" id="3.50.50.60">
    <property type="entry name" value="FAD/NAD(P)-binding domain"/>
    <property type="match status" value="1"/>
</dbReference>
<evidence type="ECO:0000256" key="4">
    <source>
        <dbReference type="ARBA" id="ARBA00022630"/>
    </source>
</evidence>
<reference evidence="12" key="1">
    <citation type="submission" date="2019-03" db="EMBL/GenBank/DDBJ databases">
        <title>Afifella sp. nov., isolated from activated sludge.</title>
        <authorList>
            <person name="Li Q."/>
            <person name="Liu Y."/>
        </authorList>
    </citation>
    <scope>NUCLEOTIDE SEQUENCE</scope>
    <source>
        <strain evidence="12">L72</strain>
    </source>
</reference>
<keyword evidence="6" id="KW-0479">Metal-binding</keyword>
<dbReference type="CDD" id="cd02803">
    <property type="entry name" value="OYE_like_FMN_family"/>
    <property type="match status" value="1"/>
</dbReference>
<dbReference type="SUPFAM" id="SSF51395">
    <property type="entry name" value="FMN-linked oxidoreductases"/>
    <property type="match status" value="1"/>
</dbReference>
<dbReference type="Pfam" id="PF00724">
    <property type="entry name" value="Oxidored_FMN"/>
    <property type="match status" value="1"/>
</dbReference>
<dbReference type="GO" id="GO:0046872">
    <property type="term" value="F:metal ion binding"/>
    <property type="evidence" value="ECO:0007669"/>
    <property type="project" value="UniProtKB-KW"/>
</dbReference>
<evidence type="ECO:0000256" key="5">
    <source>
        <dbReference type="ARBA" id="ARBA00022643"/>
    </source>
</evidence>
<comment type="similarity">
    <text evidence="3">In the N-terminal section; belongs to the NADH:flavin oxidoreductase/NADH oxidase family.</text>
</comment>
<dbReference type="Proteomes" id="UP000773614">
    <property type="component" value="Unassembled WGS sequence"/>
</dbReference>
<gene>
    <name evidence="12" type="ORF">E4O86_12090</name>
</gene>
<dbReference type="InterPro" id="IPR013785">
    <property type="entry name" value="Aldolase_TIM"/>
</dbReference>
<dbReference type="InterPro" id="IPR036188">
    <property type="entry name" value="FAD/NAD-bd_sf"/>
</dbReference>
<evidence type="ECO:0000256" key="2">
    <source>
        <dbReference type="ARBA" id="ARBA00001966"/>
    </source>
</evidence>
<name>A0A964T606_9HYPH</name>
<dbReference type="PRINTS" id="PR00368">
    <property type="entry name" value="FADPNR"/>
</dbReference>
<dbReference type="PRINTS" id="PR00469">
    <property type="entry name" value="PNDRDTASEII"/>
</dbReference>
<dbReference type="Gene3D" id="3.40.50.720">
    <property type="entry name" value="NAD(P)-binding Rossmann-like Domain"/>
    <property type="match status" value="1"/>
</dbReference>
<evidence type="ECO:0000256" key="3">
    <source>
        <dbReference type="ARBA" id="ARBA00011048"/>
    </source>
</evidence>
<accession>A0A964T606</accession>
<dbReference type="Pfam" id="PF07992">
    <property type="entry name" value="Pyr_redox_2"/>
    <property type="match status" value="1"/>
</dbReference>
<comment type="caution">
    <text evidence="12">The sequence shown here is derived from an EMBL/GenBank/DDBJ whole genome shotgun (WGS) entry which is preliminary data.</text>
</comment>
<dbReference type="InterPro" id="IPR023753">
    <property type="entry name" value="FAD/NAD-binding_dom"/>
</dbReference>
<evidence type="ECO:0000256" key="1">
    <source>
        <dbReference type="ARBA" id="ARBA00001917"/>
    </source>
</evidence>
<dbReference type="PANTHER" id="PTHR42917">
    <property type="entry name" value="2,4-DIENOYL-COA REDUCTASE"/>
    <property type="match status" value="1"/>
</dbReference>
<dbReference type="OrthoDB" id="9804454at2"/>
<dbReference type="PANTHER" id="PTHR42917:SF2">
    <property type="entry name" value="2,4-DIENOYL-COA REDUCTASE [(2E)-ENOYL-COA-PRODUCING]"/>
    <property type="match status" value="1"/>
</dbReference>
<organism evidence="12 13">
    <name type="scientific">Propylenella binzhouense</name>
    <dbReference type="NCBI Taxonomy" id="2555902"/>
    <lineage>
        <taxon>Bacteria</taxon>
        <taxon>Pseudomonadati</taxon>
        <taxon>Pseudomonadota</taxon>
        <taxon>Alphaproteobacteria</taxon>
        <taxon>Hyphomicrobiales</taxon>
        <taxon>Propylenellaceae</taxon>
        <taxon>Propylenella</taxon>
    </lineage>
</organism>
<proteinExistence type="inferred from homology"/>
<evidence type="ECO:0000259" key="10">
    <source>
        <dbReference type="Pfam" id="PF00724"/>
    </source>
</evidence>
<evidence type="ECO:0000313" key="13">
    <source>
        <dbReference type="Proteomes" id="UP000773614"/>
    </source>
</evidence>
<evidence type="ECO:0000256" key="6">
    <source>
        <dbReference type="ARBA" id="ARBA00022723"/>
    </source>
</evidence>
<protein>
    <submittedName>
        <fullName evidence="12">FAD-dependent oxidoreductase</fullName>
    </submittedName>
</protein>
<evidence type="ECO:0000256" key="7">
    <source>
        <dbReference type="ARBA" id="ARBA00023002"/>
    </source>
</evidence>
<dbReference type="InterPro" id="IPR001155">
    <property type="entry name" value="OxRdtase_FMN_N"/>
</dbReference>
<dbReference type="GO" id="GO:0010181">
    <property type="term" value="F:FMN binding"/>
    <property type="evidence" value="ECO:0007669"/>
    <property type="project" value="InterPro"/>
</dbReference>
<dbReference type="Gene3D" id="3.20.20.70">
    <property type="entry name" value="Aldolase class I"/>
    <property type="match status" value="1"/>
</dbReference>
<dbReference type="RefSeq" id="WP_161140798.1">
    <property type="nucleotide sequence ID" value="NZ_SPKJ01000038.1"/>
</dbReference>
<keyword evidence="5" id="KW-0288">FMN</keyword>
<keyword evidence="7" id="KW-0560">Oxidoreductase</keyword>
<dbReference type="SUPFAM" id="SSF51971">
    <property type="entry name" value="Nucleotide-binding domain"/>
    <property type="match status" value="1"/>
</dbReference>
<keyword evidence="4" id="KW-0285">Flavoprotein</keyword>
<evidence type="ECO:0000256" key="8">
    <source>
        <dbReference type="ARBA" id="ARBA00023004"/>
    </source>
</evidence>
<evidence type="ECO:0000313" key="12">
    <source>
        <dbReference type="EMBL" id="MYZ48449.1"/>
    </source>
</evidence>
<dbReference type="GO" id="GO:0051536">
    <property type="term" value="F:iron-sulfur cluster binding"/>
    <property type="evidence" value="ECO:0007669"/>
    <property type="project" value="UniProtKB-KW"/>
</dbReference>
<feature type="domain" description="FAD/NAD(P)-binding" evidence="11">
    <location>
        <begin position="402"/>
        <end position="608"/>
    </location>
</feature>
<comment type="cofactor">
    <cofactor evidence="1">
        <name>FMN</name>
        <dbReference type="ChEBI" id="CHEBI:58210"/>
    </cofactor>
</comment>
<comment type="cofactor">
    <cofactor evidence="2">
        <name>[4Fe-4S] cluster</name>
        <dbReference type="ChEBI" id="CHEBI:49883"/>
    </cofactor>
</comment>